<protein>
    <recommendedName>
        <fullName evidence="9">Ropporin-1-like protein</fullName>
    </recommendedName>
</protein>
<reference evidence="7 8" key="1">
    <citation type="submission" date="2020-11" db="EMBL/GenBank/DDBJ databases">
        <authorList>
            <person name="Wallbank WR R."/>
            <person name="Pardo Diaz C."/>
            <person name="Kozak K."/>
            <person name="Martin S."/>
            <person name="Jiggins C."/>
            <person name="Moest M."/>
            <person name="Warren A I."/>
            <person name="Generalovic N T."/>
            <person name="Byers J.R.P. K."/>
            <person name="Montejo-Kovacevich G."/>
            <person name="Yen C E."/>
        </authorList>
    </citation>
    <scope>NUCLEOTIDE SEQUENCE [LARGE SCALE GENOMIC DNA]</scope>
</reference>
<feature type="region of interest" description="Disordered" evidence="6">
    <location>
        <begin position="247"/>
        <end position="272"/>
    </location>
</feature>
<dbReference type="Proteomes" id="UP000594454">
    <property type="component" value="Chromosome 3"/>
</dbReference>
<dbReference type="AlphaFoldDB" id="A0A7R8UPM7"/>
<evidence type="ECO:0008006" key="9">
    <source>
        <dbReference type="Google" id="ProtNLM"/>
    </source>
</evidence>
<evidence type="ECO:0000313" key="7">
    <source>
        <dbReference type="EMBL" id="CAD7083767.1"/>
    </source>
</evidence>
<evidence type="ECO:0000256" key="5">
    <source>
        <dbReference type="ARBA" id="ARBA00035651"/>
    </source>
</evidence>
<evidence type="ECO:0000256" key="4">
    <source>
        <dbReference type="ARBA" id="ARBA00023273"/>
    </source>
</evidence>
<keyword evidence="2" id="KW-0282">Flagellum</keyword>
<dbReference type="SUPFAM" id="SSF47391">
    <property type="entry name" value="Dimerization-anchoring domain of cAMP-dependent PK regulatory subunit"/>
    <property type="match status" value="1"/>
</dbReference>
<accession>A0A7R8UPM7</accession>
<evidence type="ECO:0000256" key="1">
    <source>
        <dbReference type="ARBA" id="ARBA00004230"/>
    </source>
</evidence>
<evidence type="ECO:0000256" key="3">
    <source>
        <dbReference type="ARBA" id="ARBA00023069"/>
    </source>
</evidence>
<dbReference type="PANTHER" id="PTHR14952">
    <property type="entry name" value="ROPPORIN-1-LIKE PROTEIN"/>
    <property type="match status" value="1"/>
</dbReference>
<keyword evidence="8" id="KW-1185">Reference proteome</keyword>
<feature type="compositionally biased region" description="Polar residues" evidence="6">
    <location>
        <begin position="734"/>
        <end position="763"/>
    </location>
</feature>
<feature type="compositionally biased region" description="Basic and acidic residues" evidence="6">
    <location>
        <begin position="623"/>
        <end position="640"/>
    </location>
</feature>
<gene>
    <name evidence="7" type="ORF">HERILL_LOCUS6702</name>
</gene>
<evidence type="ECO:0000313" key="8">
    <source>
        <dbReference type="Proteomes" id="UP000594454"/>
    </source>
</evidence>
<proteinExistence type="inferred from homology"/>
<dbReference type="Gene3D" id="1.20.890.10">
    <property type="entry name" value="cAMP-dependent protein kinase regulatory subunit, dimerization-anchoring domain"/>
    <property type="match status" value="1"/>
</dbReference>
<keyword evidence="4" id="KW-0966">Cell projection</keyword>
<dbReference type="InParanoid" id="A0A7R8UPM7"/>
<sequence length="853" mass="95996">MQTGTWARCSKASADERKTVNSLMYCPEQIVIPDSFPNILKNYAKAAIRTQPYDLLRWSVAYFRCLAQNEPPPAKCRLEKDTKCGTLTKGYLQALLNQVGKGFFLSREVLQKKWEGLCLPEEELLKYLSLCRMINWEQVHWLKVFAVMVGSLNESPENSMVMLCEMLSDDVEGGAARIPMWMFRTVYTYIAELDCSEEQVFVDGCLKLGEGDFEPETVMDHVPKVFSTTSLKQRIMNECVQRYNEEYEREGPRRLRKSGSDSDSVSLETKKISATDTSSVDSGFQFAGKPGDTKQIIQKCGDFDSLILLLREAQGAKLHEYEGSYHVTQANIEHAKRREAKIDEDRELRAMRQEENTRKYLHLENVNMLREMGPPWTWIHQFINNNCVDMSYNFIEEGSIASDVTPPDSSDESFDFVRERPVSTNDSESETHLFSTSTDNVEDLVKDEKATIQATSDKKPDNPIVTSVLQNTLMKPLSEPAVDLSDASSIVSYINKDEVGVLLRGGERAVPNFNIEILDQILRDAMLNGKVFESIDEVMEFVKDKYDEFTKDRQTEYFVKSGFYQTLQAADKINAEEVRSEEMTEAGTVDSTDSVTENPDIESKLEIEVLTARSTFAGTLSRGNEETSTEKVGEKSGTKEESDEEAPTAETEEESVKSTDTGAETKPSDTKVEAHGTLENIAEITQVDSEPINVYGPDMDNVFETCGMEVDLKLLGTRRSQTKILGLVEKESSETMTEEATVSSTLDLTENPSSRGGYTSDISGNDAVTTATSAVEETNRSTFLCGMNAAMKREAEKKTRYECTVPPLKGIGKSTSKKTIQDLLTYLKFRSRNQKGMVCPRNFHEDKCPRMFD</sequence>
<feature type="region of interest" description="Disordered" evidence="6">
    <location>
        <begin position="616"/>
        <end position="675"/>
    </location>
</feature>
<feature type="region of interest" description="Disordered" evidence="6">
    <location>
        <begin position="734"/>
        <end position="765"/>
    </location>
</feature>
<evidence type="ECO:0000256" key="2">
    <source>
        <dbReference type="ARBA" id="ARBA00022846"/>
    </source>
</evidence>
<comment type="subcellular location">
    <subcellularLocation>
        <location evidence="1">Cell projection</location>
        <location evidence="1">Cilium</location>
        <location evidence="1">Flagellum</location>
    </subcellularLocation>
</comment>
<evidence type="ECO:0000256" key="6">
    <source>
        <dbReference type="SAM" id="MobiDB-lite"/>
    </source>
</evidence>
<keyword evidence="3" id="KW-0969">Cilium</keyword>
<feature type="region of interest" description="Disordered" evidence="6">
    <location>
        <begin position="577"/>
        <end position="600"/>
    </location>
</feature>
<dbReference type="CDD" id="cd22972">
    <property type="entry name" value="DD_ROP-like"/>
    <property type="match status" value="1"/>
</dbReference>
<dbReference type="OrthoDB" id="8061568at2759"/>
<feature type="compositionally biased region" description="Acidic residues" evidence="6">
    <location>
        <begin position="641"/>
        <end position="653"/>
    </location>
</feature>
<feature type="compositionally biased region" description="Basic and acidic residues" evidence="6">
    <location>
        <begin position="666"/>
        <end position="675"/>
    </location>
</feature>
<name>A0A7R8UPM7_HERIL</name>
<dbReference type="EMBL" id="LR899011">
    <property type="protein sequence ID" value="CAD7083767.1"/>
    <property type="molecule type" value="Genomic_DNA"/>
</dbReference>
<dbReference type="PANTHER" id="PTHR14952:SF9">
    <property type="entry name" value="EF-HAND DOMAIN-CONTAINING PROTEIN"/>
    <property type="match status" value="1"/>
</dbReference>
<comment type="similarity">
    <text evidence="5">Belongs to the ropporin family.</text>
</comment>
<organism evidence="7 8">
    <name type="scientific">Hermetia illucens</name>
    <name type="common">Black soldier fly</name>
    <dbReference type="NCBI Taxonomy" id="343691"/>
    <lineage>
        <taxon>Eukaryota</taxon>
        <taxon>Metazoa</taxon>
        <taxon>Ecdysozoa</taxon>
        <taxon>Arthropoda</taxon>
        <taxon>Hexapoda</taxon>
        <taxon>Insecta</taxon>
        <taxon>Pterygota</taxon>
        <taxon>Neoptera</taxon>
        <taxon>Endopterygota</taxon>
        <taxon>Diptera</taxon>
        <taxon>Brachycera</taxon>
        <taxon>Stratiomyomorpha</taxon>
        <taxon>Stratiomyidae</taxon>
        <taxon>Hermetiinae</taxon>
        <taxon>Hermetia</taxon>
    </lineage>
</organism>
<dbReference type="GO" id="GO:0031514">
    <property type="term" value="C:motile cilium"/>
    <property type="evidence" value="ECO:0007669"/>
    <property type="project" value="UniProtKB-SubCell"/>
</dbReference>